<sequence length="261" mass="29336">MRKKIFAVWSWGATCLTMVGCMKSKDDRIRATVIEFNKLSPQIRNEVFRNAEAEASNDTIKISFVLNAYPDEVDKPTYNKVGPAMLAGMVKQLPDSESLLDEGVKFQVIYMANDGTEILNKVLGKSQIVALTEDKSRFFNANSGKPIPGSKSRLAPDMKESLRMMNQNLPIVDKEAGTSVTRIDVNEKNELVYTVEVTDELADALTTEGTLDLVREEIIQDPNLRRMFPSILRMGIEVVHYEYVNKKGKLVADVRITQNDL</sequence>
<proteinExistence type="predicted"/>
<dbReference type="RefSeq" id="WP_176007137.1">
    <property type="nucleotide sequence ID" value="NZ_JABWMI010000018.1"/>
</dbReference>
<evidence type="ECO:0000313" key="1">
    <source>
        <dbReference type="EMBL" id="NYA72333.1"/>
    </source>
</evidence>
<dbReference type="PROSITE" id="PS51257">
    <property type="entry name" value="PROKAR_LIPOPROTEIN"/>
    <property type="match status" value="1"/>
</dbReference>
<accession>A0A7Y9C8C1</accession>
<protein>
    <recommendedName>
        <fullName evidence="3">Lipoprotein</fullName>
    </recommendedName>
</protein>
<organism evidence="1 2">
    <name type="scientific">Flavobacterium agri</name>
    <dbReference type="NCBI Taxonomy" id="2743471"/>
    <lineage>
        <taxon>Bacteria</taxon>
        <taxon>Pseudomonadati</taxon>
        <taxon>Bacteroidota</taxon>
        <taxon>Flavobacteriia</taxon>
        <taxon>Flavobacteriales</taxon>
        <taxon>Flavobacteriaceae</taxon>
        <taxon>Flavobacterium</taxon>
    </lineage>
</organism>
<evidence type="ECO:0008006" key="3">
    <source>
        <dbReference type="Google" id="ProtNLM"/>
    </source>
</evidence>
<comment type="caution">
    <text evidence="1">The sequence shown here is derived from an EMBL/GenBank/DDBJ whole genome shotgun (WGS) entry which is preliminary data.</text>
</comment>
<name>A0A7Y9C8C1_9FLAO</name>
<dbReference type="AlphaFoldDB" id="A0A7Y9C8C1"/>
<keyword evidence="2" id="KW-1185">Reference proteome</keyword>
<gene>
    <name evidence="1" type="ORF">HZF10_15490</name>
</gene>
<dbReference type="EMBL" id="JACBJI010000007">
    <property type="protein sequence ID" value="NYA72333.1"/>
    <property type="molecule type" value="Genomic_DNA"/>
</dbReference>
<evidence type="ECO:0000313" key="2">
    <source>
        <dbReference type="Proteomes" id="UP000535020"/>
    </source>
</evidence>
<dbReference type="Proteomes" id="UP000535020">
    <property type="component" value="Unassembled WGS sequence"/>
</dbReference>
<reference evidence="1 2" key="1">
    <citation type="submission" date="2020-07" db="EMBL/GenBank/DDBJ databases">
        <authorList>
            <person name="Sun Q."/>
        </authorList>
    </citation>
    <scope>NUCLEOTIDE SEQUENCE [LARGE SCALE GENOMIC DNA]</scope>
    <source>
        <strain evidence="1 2">MAH-1</strain>
    </source>
</reference>